<dbReference type="SUPFAM" id="SSF47616">
    <property type="entry name" value="GST C-terminal domain-like"/>
    <property type="match status" value="1"/>
</dbReference>
<keyword evidence="5" id="KW-1185">Reference proteome</keyword>
<accession>A0AAN9VMY0</accession>
<dbReference type="Proteomes" id="UP001378592">
    <property type="component" value="Unassembled WGS sequence"/>
</dbReference>
<evidence type="ECO:0000313" key="5">
    <source>
        <dbReference type="Proteomes" id="UP001378592"/>
    </source>
</evidence>
<dbReference type="SUPFAM" id="SSF53335">
    <property type="entry name" value="S-adenosyl-L-methionine-dependent methyltransferases"/>
    <property type="match status" value="1"/>
</dbReference>
<dbReference type="PANTHER" id="PTHR13369:SF0">
    <property type="entry name" value="GLUTATHIONE S-TRANSFERASE C-TERMINAL DOMAIN-CONTAINING PROTEIN"/>
    <property type="match status" value="1"/>
</dbReference>
<evidence type="ECO:0000313" key="4">
    <source>
        <dbReference type="EMBL" id="KAK7793347.1"/>
    </source>
</evidence>
<dbReference type="PANTHER" id="PTHR13369">
    <property type="match status" value="1"/>
</dbReference>
<name>A0AAN9VMY0_9ORTH</name>
<gene>
    <name evidence="3" type="ORF">R5R35_006807</name>
    <name evidence="4" type="ORF">R5R35_008501</name>
</gene>
<dbReference type="EMBL" id="JAZDUA010000386">
    <property type="protein sequence ID" value="KAK7793347.1"/>
    <property type="molecule type" value="Genomic_DNA"/>
</dbReference>
<dbReference type="Gene3D" id="1.20.1050.10">
    <property type="match status" value="1"/>
</dbReference>
<sequence>MDMLYLQVFSEPENGWVLVPLETLITVFMVKYCFGTKIKMIMVVKQDSTPVFQIKVLGMNYEVLQKESLPHTAKLCVLPVILVERSTCVAGLCAVLRQLIKTIVAEEPSHWSRTLLGFREGCLVACAESSVWTRFCEVDMIATTKHLIVGSMSKTEVIIPEDIARFEVHMAQPIRMHNVQKKAQELMKKCGKTTYDVGDLGIVEHCFAEGPTMTLADVILFPCLHIVIESIRSVYLQQNIPLIMKWYHNMCEQDGIEESLSIFNTIPSKLVDDMYVIYNVPDVPKQSIYKSDPRRYKPRNRIFTRQEDVDASLLVVDMLGLSVDVLEPPFGNEVEFDWRSLPYDAQPEGGHLPASRRERKSQQLENLTKAVLKVAQPGHTIVDFCSGSGHLGIVLAHLLPRCHVVFLENKEESLTRARERVKKLGLSNVSFCQCNLDYFVGHFDIGTSLHACGVATDLVIQCCIKERAVFVCCPCCYGSVQNNHIITYPRSKFFRDSPMTLREYLVLGHSADQTHDENNVKTDQGKKCMGIIDKDRCLHASEAGYFVSLAKLIPESCTPKNNLLVGIPNEWQDASFYD</sequence>
<dbReference type="GO" id="GO:0005737">
    <property type="term" value="C:cytoplasm"/>
    <property type="evidence" value="ECO:0007669"/>
    <property type="project" value="TreeGrafter"/>
</dbReference>
<evidence type="ECO:0000259" key="2">
    <source>
        <dbReference type="Pfam" id="PF13679"/>
    </source>
</evidence>
<evidence type="ECO:0000256" key="1">
    <source>
        <dbReference type="ARBA" id="ARBA00008797"/>
    </source>
</evidence>
<comment type="caution">
    <text evidence="4">The sequence shown here is derived from an EMBL/GenBank/DDBJ whole genome shotgun (WGS) entry which is preliminary data.</text>
</comment>
<organism evidence="4 5">
    <name type="scientific">Gryllus longicercus</name>
    <dbReference type="NCBI Taxonomy" id="2509291"/>
    <lineage>
        <taxon>Eukaryota</taxon>
        <taxon>Metazoa</taxon>
        <taxon>Ecdysozoa</taxon>
        <taxon>Arthropoda</taxon>
        <taxon>Hexapoda</taxon>
        <taxon>Insecta</taxon>
        <taxon>Pterygota</taxon>
        <taxon>Neoptera</taxon>
        <taxon>Polyneoptera</taxon>
        <taxon>Orthoptera</taxon>
        <taxon>Ensifera</taxon>
        <taxon>Gryllidea</taxon>
        <taxon>Grylloidea</taxon>
        <taxon>Gryllidae</taxon>
        <taxon>Gryllinae</taxon>
        <taxon>Gryllus</taxon>
    </lineage>
</organism>
<feature type="domain" description="Methyltransferase" evidence="2">
    <location>
        <begin position="360"/>
        <end position="482"/>
    </location>
</feature>
<dbReference type="FunFam" id="3.40.50.150:FF:000725">
    <property type="entry name" value="Glutathione S-transferase, C-terminal domain-containing"/>
    <property type="match status" value="1"/>
</dbReference>
<dbReference type="EMBL" id="JAZDUA010000681">
    <property type="protein sequence ID" value="KAK7789975.1"/>
    <property type="molecule type" value="Genomic_DNA"/>
</dbReference>
<dbReference type="InterPro" id="IPR029063">
    <property type="entry name" value="SAM-dependent_MTases_sf"/>
</dbReference>
<dbReference type="CDD" id="cd02440">
    <property type="entry name" value="AdoMet_MTases"/>
    <property type="match status" value="1"/>
</dbReference>
<protein>
    <recommendedName>
        <fullName evidence="2">Methyltransferase domain-containing protein</fullName>
    </recommendedName>
</protein>
<dbReference type="Gene3D" id="3.40.50.150">
    <property type="entry name" value="Vaccinia Virus protein VP39"/>
    <property type="match status" value="1"/>
</dbReference>
<reference evidence="4 5" key="1">
    <citation type="submission" date="2024-03" db="EMBL/GenBank/DDBJ databases">
        <title>The genome assembly and annotation of the cricket Gryllus longicercus Weissman &amp; Gray.</title>
        <authorList>
            <person name="Szrajer S."/>
            <person name="Gray D."/>
            <person name="Ylla G."/>
        </authorList>
    </citation>
    <scope>NUCLEOTIDE SEQUENCE [LARGE SCALE GENOMIC DNA]</scope>
    <source>
        <strain evidence="4">DAG 2021-001</strain>
        <tissue evidence="4">Whole body minus gut</tissue>
    </source>
</reference>
<comment type="similarity">
    <text evidence="1">Belongs to the GSTCD family.</text>
</comment>
<proteinExistence type="inferred from homology"/>
<evidence type="ECO:0000313" key="3">
    <source>
        <dbReference type="EMBL" id="KAK7789975.1"/>
    </source>
</evidence>
<dbReference type="AlphaFoldDB" id="A0AAN9VMY0"/>
<dbReference type="Pfam" id="PF13679">
    <property type="entry name" value="Methyltransf_32"/>
    <property type="match status" value="1"/>
</dbReference>
<dbReference type="InterPro" id="IPR025714">
    <property type="entry name" value="Methyltranfer_dom"/>
</dbReference>
<dbReference type="InterPro" id="IPR036282">
    <property type="entry name" value="Glutathione-S-Trfase_C_sf"/>
</dbReference>